<evidence type="ECO:0000313" key="2">
    <source>
        <dbReference type="EMBL" id="HIZ33658.1"/>
    </source>
</evidence>
<organism evidence="2 3">
    <name type="scientific">Candidatus Bacteroides merdigallinarum</name>
    <dbReference type="NCBI Taxonomy" id="2838473"/>
    <lineage>
        <taxon>Bacteria</taxon>
        <taxon>Pseudomonadati</taxon>
        <taxon>Bacteroidota</taxon>
        <taxon>Bacteroidia</taxon>
        <taxon>Bacteroidales</taxon>
        <taxon>Bacteroidaceae</taxon>
        <taxon>Bacteroides</taxon>
    </lineage>
</organism>
<reference evidence="2" key="2">
    <citation type="submission" date="2021-04" db="EMBL/GenBank/DDBJ databases">
        <authorList>
            <person name="Gilroy R."/>
        </authorList>
    </citation>
    <scope>NUCLEOTIDE SEQUENCE</scope>
    <source>
        <strain evidence="2">ChiHjej9B8-1298</strain>
    </source>
</reference>
<dbReference type="EMBL" id="DXBX01000071">
    <property type="protein sequence ID" value="HIZ33658.1"/>
    <property type="molecule type" value="Genomic_DNA"/>
</dbReference>
<dbReference type="AlphaFoldDB" id="A0A9D2E9F2"/>
<name>A0A9D2E9F2_9BACE</name>
<evidence type="ECO:0000256" key="1">
    <source>
        <dbReference type="SAM" id="MobiDB-lite"/>
    </source>
</evidence>
<sequence>MTLGPYLKVLARLIRVALREENALRRDELLMRFADAADEDISHLPKPGGKKAAKQPSDKPDETDS</sequence>
<evidence type="ECO:0000313" key="3">
    <source>
        <dbReference type="Proteomes" id="UP000824028"/>
    </source>
</evidence>
<feature type="region of interest" description="Disordered" evidence="1">
    <location>
        <begin position="40"/>
        <end position="65"/>
    </location>
</feature>
<feature type="compositionally biased region" description="Basic and acidic residues" evidence="1">
    <location>
        <begin position="56"/>
        <end position="65"/>
    </location>
</feature>
<gene>
    <name evidence="2" type="ORF">H9814_09035</name>
</gene>
<dbReference type="Proteomes" id="UP000824028">
    <property type="component" value="Unassembled WGS sequence"/>
</dbReference>
<comment type="caution">
    <text evidence="2">The sequence shown here is derived from an EMBL/GenBank/DDBJ whole genome shotgun (WGS) entry which is preliminary data.</text>
</comment>
<reference evidence="2" key="1">
    <citation type="journal article" date="2021" name="PeerJ">
        <title>Extensive microbial diversity within the chicken gut microbiome revealed by metagenomics and culture.</title>
        <authorList>
            <person name="Gilroy R."/>
            <person name="Ravi A."/>
            <person name="Getino M."/>
            <person name="Pursley I."/>
            <person name="Horton D.L."/>
            <person name="Alikhan N.F."/>
            <person name="Baker D."/>
            <person name="Gharbi K."/>
            <person name="Hall N."/>
            <person name="Watson M."/>
            <person name="Adriaenssens E.M."/>
            <person name="Foster-Nyarko E."/>
            <person name="Jarju S."/>
            <person name="Secka A."/>
            <person name="Antonio M."/>
            <person name="Oren A."/>
            <person name="Chaudhuri R.R."/>
            <person name="La Ragione R."/>
            <person name="Hildebrand F."/>
            <person name="Pallen M.J."/>
        </authorList>
    </citation>
    <scope>NUCLEOTIDE SEQUENCE</scope>
    <source>
        <strain evidence="2">ChiHjej9B8-1298</strain>
    </source>
</reference>
<proteinExistence type="predicted"/>
<accession>A0A9D2E9F2</accession>
<protein>
    <submittedName>
        <fullName evidence="2">Uncharacterized protein</fullName>
    </submittedName>
</protein>